<dbReference type="Gene3D" id="3.30.1490.30">
    <property type="match status" value="1"/>
</dbReference>
<feature type="compositionally biased region" description="Basic and acidic residues" evidence="17">
    <location>
        <begin position="1279"/>
        <end position="1290"/>
    </location>
</feature>
<feature type="region of interest" description="Disordered" evidence="17">
    <location>
        <begin position="1412"/>
        <end position="1503"/>
    </location>
</feature>
<dbReference type="GO" id="GO:0046872">
    <property type="term" value="F:metal ion binding"/>
    <property type="evidence" value="ECO:0007669"/>
    <property type="project" value="UniProtKB-KW"/>
</dbReference>
<feature type="compositionally biased region" description="Basic residues" evidence="17">
    <location>
        <begin position="75"/>
        <end position="87"/>
    </location>
</feature>
<evidence type="ECO:0000256" key="12">
    <source>
        <dbReference type="ARBA" id="ARBA00023125"/>
    </source>
</evidence>
<evidence type="ECO:0000256" key="1">
    <source>
        <dbReference type="ARBA" id="ARBA00000185"/>
    </source>
</evidence>
<organism evidence="20 21">
    <name type="scientific">Morchella conica CCBAS932</name>
    <dbReference type="NCBI Taxonomy" id="1392247"/>
    <lineage>
        <taxon>Eukaryota</taxon>
        <taxon>Fungi</taxon>
        <taxon>Dikarya</taxon>
        <taxon>Ascomycota</taxon>
        <taxon>Pezizomycotina</taxon>
        <taxon>Pezizomycetes</taxon>
        <taxon>Pezizales</taxon>
        <taxon>Morchellaceae</taxon>
        <taxon>Morchella</taxon>
    </lineage>
</organism>
<dbReference type="EC" id="5.6.2.2" evidence="5 16"/>
<dbReference type="Gene3D" id="3.90.199.10">
    <property type="entry name" value="Topoisomerase II, domain 5"/>
    <property type="match status" value="1"/>
</dbReference>
<feature type="compositionally biased region" description="Acidic residues" evidence="17">
    <location>
        <begin position="1420"/>
        <end position="1429"/>
    </location>
</feature>
<comment type="function">
    <text evidence="14 16">Control of topological states of DNA by transient breakage and subsequent rejoining of DNA strands. Topoisomerase II makes double-strand breaks.</text>
</comment>
<dbReference type="Pfam" id="PF00204">
    <property type="entry name" value="DNA_gyraseB"/>
    <property type="match status" value="1"/>
</dbReference>
<feature type="compositionally biased region" description="Acidic residues" evidence="17">
    <location>
        <begin position="1722"/>
        <end position="1741"/>
    </location>
</feature>
<dbReference type="FunFam" id="3.30.565.10:FF:000004">
    <property type="entry name" value="DNA topoisomerase 2"/>
    <property type="match status" value="1"/>
</dbReference>
<dbReference type="GO" id="GO:0003918">
    <property type="term" value="F:DNA topoisomerase type II (double strand cut, ATP-hydrolyzing) activity"/>
    <property type="evidence" value="ECO:0007669"/>
    <property type="project" value="UniProtKB-UniRule"/>
</dbReference>
<feature type="compositionally biased region" description="Low complexity" evidence="17">
    <location>
        <begin position="31"/>
        <end position="50"/>
    </location>
</feature>
<dbReference type="FunFam" id="3.30.1490.30:FF:000001">
    <property type="entry name" value="DNA topoisomerase 2"/>
    <property type="match status" value="1"/>
</dbReference>
<dbReference type="InterPro" id="IPR014721">
    <property type="entry name" value="Ribsml_uS5_D2-typ_fold_subgr"/>
</dbReference>
<evidence type="ECO:0000256" key="8">
    <source>
        <dbReference type="ARBA" id="ARBA00022741"/>
    </source>
</evidence>
<feature type="domain" description="Toprim" evidence="18">
    <location>
        <begin position="542"/>
        <end position="657"/>
    </location>
</feature>
<dbReference type="InterPro" id="IPR002205">
    <property type="entry name" value="Topo_IIA_dom_A"/>
</dbReference>
<dbReference type="Pfam" id="PF16898">
    <property type="entry name" value="TOPRIM_C"/>
    <property type="match status" value="1"/>
</dbReference>
<feature type="active site" description="O-(5'-phospho-DNA)-tyrosine intermediate" evidence="15">
    <location>
        <position position="883"/>
    </location>
</feature>
<dbReference type="Pfam" id="PF00521">
    <property type="entry name" value="DNA_topoisoIV"/>
    <property type="match status" value="1"/>
</dbReference>
<dbReference type="FunFam" id="3.30.1360.40:FF:000003">
    <property type="entry name" value="DNA topoisomerase 2"/>
    <property type="match status" value="1"/>
</dbReference>
<accession>A0A3N4KRG3</accession>
<dbReference type="InterPro" id="IPR013759">
    <property type="entry name" value="Topo_IIA_B_C"/>
</dbReference>
<feature type="compositionally biased region" description="Basic and acidic residues" evidence="17">
    <location>
        <begin position="1345"/>
        <end position="1354"/>
    </location>
</feature>
<dbReference type="InterPro" id="IPR018522">
    <property type="entry name" value="TopoIIA_CS"/>
</dbReference>
<dbReference type="PROSITE" id="PS00177">
    <property type="entry name" value="TOPOISOMERASE_II"/>
    <property type="match status" value="1"/>
</dbReference>
<evidence type="ECO:0000256" key="4">
    <source>
        <dbReference type="ARBA" id="ARBA00011080"/>
    </source>
</evidence>
<name>A0A3N4KRG3_9PEZI</name>
<evidence type="ECO:0000313" key="20">
    <source>
        <dbReference type="EMBL" id="RPB10951.1"/>
    </source>
</evidence>
<proteinExistence type="inferred from homology"/>
<dbReference type="GO" id="GO:0005634">
    <property type="term" value="C:nucleus"/>
    <property type="evidence" value="ECO:0007669"/>
    <property type="project" value="TreeGrafter"/>
</dbReference>
<dbReference type="PRINTS" id="PR01158">
    <property type="entry name" value="TOPISMRASEII"/>
</dbReference>
<dbReference type="InParanoid" id="A0A3N4KRG3"/>
<reference evidence="20 21" key="1">
    <citation type="journal article" date="2018" name="Nat. Ecol. Evol.">
        <title>Pezizomycetes genomes reveal the molecular basis of ectomycorrhizal truffle lifestyle.</title>
        <authorList>
            <person name="Murat C."/>
            <person name="Payen T."/>
            <person name="Noel B."/>
            <person name="Kuo A."/>
            <person name="Morin E."/>
            <person name="Chen J."/>
            <person name="Kohler A."/>
            <person name="Krizsan K."/>
            <person name="Balestrini R."/>
            <person name="Da Silva C."/>
            <person name="Montanini B."/>
            <person name="Hainaut M."/>
            <person name="Levati E."/>
            <person name="Barry K.W."/>
            <person name="Belfiori B."/>
            <person name="Cichocki N."/>
            <person name="Clum A."/>
            <person name="Dockter R.B."/>
            <person name="Fauchery L."/>
            <person name="Guy J."/>
            <person name="Iotti M."/>
            <person name="Le Tacon F."/>
            <person name="Lindquist E.A."/>
            <person name="Lipzen A."/>
            <person name="Malagnac F."/>
            <person name="Mello A."/>
            <person name="Molinier V."/>
            <person name="Miyauchi S."/>
            <person name="Poulain J."/>
            <person name="Riccioni C."/>
            <person name="Rubini A."/>
            <person name="Sitrit Y."/>
            <person name="Splivallo R."/>
            <person name="Traeger S."/>
            <person name="Wang M."/>
            <person name="Zifcakova L."/>
            <person name="Wipf D."/>
            <person name="Zambonelli A."/>
            <person name="Paolocci F."/>
            <person name="Nowrousian M."/>
            <person name="Ottonello S."/>
            <person name="Baldrian P."/>
            <person name="Spatafora J.W."/>
            <person name="Henrissat B."/>
            <person name="Nagy L.G."/>
            <person name="Aury J.M."/>
            <person name="Wincker P."/>
            <person name="Grigoriev I.V."/>
            <person name="Bonfante P."/>
            <person name="Martin F.M."/>
        </authorList>
    </citation>
    <scope>NUCLEOTIDE SEQUENCE [LARGE SCALE GENOMIC DNA]</scope>
    <source>
        <strain evidence="20 21">CCBAS932</strain>
    </source>
</reference>
<dbReference type="InterPro" id="IPR003594">
    <property type="entry name" value="HATPase_dom"/>
</dbReference>
<dbReference type="Gene3D" id="1.10.268.10">
    <property type="entry name" value="Topoisomerase, domain 3"/>
    <property type="match status" value="1"/>
</dbReference>
<evidence type="ECO:0000256" key="10">
    <source>
        <dbReference type="ARBA" id="ARBA00022842"/>
    </source>
</evidence>
<feature type="region of interest" description="Disordered" evidence="17">
    <location>
        <begin position="1515"/>
        <end position="1543"/>
    </location>
</feature>
<keyword evidence="9 16" id="KW-0067">ATP-binding</keyword>
<keyword evidence="12 15" id="KW-0238">DNA-binding</keyword>
<dbReference type="InterPro" id="IPR036890">
    <property type="entry name" value="HATPase_C_sf"/>
</dbReference>
<dbReference type="InterPro" id="IPR031660">
    <property type="entry name" value="TOPRIM_C"/>
</dbReference>
<comment type="subunit">
    <text evidence="16">Homodimer.</text>
</comment>
<dbReference type="InterPro" id="IPR013757">
    <property type="entry name" value="Topo_IIA_A_a_sf"/>
</dbReference>
<protein>
    <recommendedName>
        <fullName evidence="6 16">DNA topoisomerase 2</fullName>
        <ecNumber evidence="5 16">5.6.2.2</ecNumber>
    </recommendedName>
</protein>
<feature type="region of interest" description="Disordered" evidence="17">
    <location>
        <begin position="1"/>
        <end position="119"/>
    </location>
</feature>
<keyword evidence="21" id="KW-1185">Reference proteome</keyword>
<dbReference type="CDD" id="cd00187">
    <property type="entry name" value="TOP4c"/>
    <property type="match status" value="1"/>
</dbReference>
<feature type="compositionally biased region" description="Acidic residues" evidence="17">
    <location>
        <begin position="1672"/>
        <end position="1681"/>
    </location>
</feature>
<dbReference type="InterPro" id="IPR020568">
    <property type="entry name" value="Ribosomal_Su5_D2-typ_SF"/>
</dbReference>
<evidence type="ECO:0000256" key="3">
    <source>
        <dbReference type="ARBA" id="ARBA00001946"/>
    </source>
</evidence>
<dbReference type="Gene3D" id="3.30.1360.40">
    <property type="match status" value="1"/>
</dbReference>
<keyword evidence="13 15" id="KW-0413">Isomerase</keyword>
<keyword evidence="8 16" id="KW-0547">Nucleotide-binding</keyword>
<feature type="compositionally biased region" description="Low complexity" evidence="17">
    <location>
        <begin position="1631"/>
        <end position="1661"/>
    </location>
</feature>
<dbReference type="GO" id="GO:0000819">
    <property type="term" value="P:sister chromatid segregation"/>
    <property type="evidence" value="ECO:0007669"/>
    <property type="project" value="TreeGrafter"/>
</dbReference>
<evidence type="ECO:0000256" key="2">
    <source>
        <dbReference type="ARBA" id="ARBA00001913"/>
    </source>
</evidence>
<dbReference type="InterPro" id="IPR001241">
    <property type="entry name" value="Topo_IIA"/>
</dbReference>
<feature type="compositionally biased region" description="Low complexity" evidence="17">
    <location>
        <begin position="1439"/>
        <end position="1460"/>
    </location>
</feature>
<dbReference type="PROSITE" id="PS50880">
    <property type="entry name" value="TOPRIM"/>
    <property type="match status" value="1"/>
</dbReference>
<dbReference type="GO" id="GO:0000712">
    <property type="term" value="P:resolution of meiotic recombination intermediates"/>
    <property type="evidence" value="ECO:0007669"/>
    <property type="project" value="TreeGrafter"/>
</dbReference>
<evidence type="ECO:0000259" key="18">
    <source>
        <dbReference type="PROSITE" id="PS50880"/>
    </source>
</evidence>
<dbReference type="STRING" id="1392247.A0A3N4KRG3"/>
<dbReference type="PANTHER" id="PTHR10169:SF38">
    <property type="entry name" value="DNA TOPOISOMERASE 2"/>
    <property type="match status" value="1"/>
</dbReference>
<gene>
    <name evidence="20" type="ORF">P167DRAFT_566284</name>
</gene>
<comment type="cofactor">
    <cofactor evidence="2">
        <name>Ca(2+)</name>
        <dbReference type="ChEBI" id="CHEBI:29108"/>
    </cofactor>
</comment>
<evidence type="ECO:0000256" key="5">
    <source>
        <dbReference type="ARBA" id="ARBA00012895"/>
    </source>
</evidence>
<dbReference type="PROSITE" id="PS52040">
    <property type="entry name" value="TOPO_IIA"/>
    <property type="match status" value="1"/>
</dbReference>
<keyword evidence="10" id="KW-0460">Magnesium</keyword>
<dbReference type="SMART" id="SM00387">
    <property type="entry name" value="HATPase_c"/>
    <property type="match status" value="1"/>
</dbReference>
<dbReference type="InterPro" id="IPR050634">
    <property type="entry name" value="DNA_Topoisomerase_II"/>
</dbReference>
<dbReference type="OrthoDB" id="276498at2759"/>
<sequence length="1741" mass="194556">MSDSDSMMYGDDDGNESPFSPEPVKKKPTAKKATAPKKSAPKKAATSKTKTATKKRTAGSDDDSEDPGSTPPVNKKQKKTAPKKAKAKAKDENEDDNDVFEDADDGPESEKKKSGGDAYQKLTQLEHILKRPDTYIGSVERTEKQMWVFNSATNSMEWKTINMVPGLLKILDEILVNAADNKIRDPKMDTLKVTVDKESNTVSVFNNGCGIPIEMHSKEKVYVPELIFGHLLTSSNYDDDEKKVTGGRNGYGAKLCNIFSTEFTVETGDKATKQKYKQTWRDNMSKMEKAKITSNAKGEEFTKITFKPDLAKFQMERMDDDLEAIIKRRVYDLAGAVKGVKVFLNGERINLSFKKYCEMYTNALHEENGGGDIKPQIIHEIINDRWEIGFAVSNGSFQQVSFVNSIATTSGGTHVNAIADQIGAKLMDLVKKRNKTGAAVKQAQIRNHFFLFVNALIENPAFTSQTKEQLTTRATAFGSKCPVSEDFIKKVAKTEVVKNILDYANMKADKALTKTDGSRRSRINNAKLVDANKAGTKSGHECVLILTEGDSAKSLAIAGISAIDGRDRYGVFPLRGKLLNVRDASHDQIMKNVEIQLIKQILGLQHKKVYESRTELRYGHLMIMTDQDYDGSHIKGLLINFFETQFPSLLKLPGFLIEFITPIVKVYKGSLKNPTKELSFFTMPEYEYWKANNTEKGWEHKYYKGLGTSTEADARVYFADLEKHMKEFHVMEEEGRNLIELAFSKKKADERKEWLRLYKPGTFLDHGVDKISYPEFVNKELILFSMADNIRSIPSMVDGLKPGQRKILFACFKRNLKKQVKVSELAGYVSEQTAYQHGEQSLQGAIVNLAQSFVGTNNLNLLEPEGSFGTRLDGGKDAASPRYIYTLLSPFARKLFPQMDDPLLAYNLDDDKKIEPLWYAPIVPLVLINGADGIGTGWSTNIPNYNPEDVVNNIRRLMKNEELEEMVPWYRNWTGHIEKLSDDKYKFTGIVKQIDDVTCEVTELPVKMWTQEFKERLEEIIKAEKTPRFIKDYVDYNSPQKVHFIITMESEKHMKEALAEGLENRFKLSKTIATTNLVAFDPEGRINKYNTVNDILKEFYFIRLKLYQERKEYMLNEMNRTLLRLTNQARFIKMIVDKELIVSGRKRADIISELKRKNFDIFSKKDLAKGAGETEAAQEDEEDDDSSVGDGYNYLLGMAIWSLTKEKVDKLLKEVANKELEIDELLKLSPKQLWATDLDAFVEEWRLTLEDDKRRALLGTVKQKRRGKLVGKGAKGKKKADSDESDYEAKSKKKTAAKAKADAKKQTTLGFKPAEKNDVIDKKPPARAAKNAPIIEELSDEDFEMLEKNAEKTRPKPLAKPKVGKPQVTELLSSSPAAAEKIKRTDVFKAESDGEDDGDDVFMAEAVRAEVRKKASRVESEDEFDFNGSEDERPKMTVAKKAAPLKSAAKAKPTAKQATKAKIDSIFDASDDELPPAKTITNKPRRAAAPQKSLVDTDSDLSDVMDDEIVMPKQTVASKPKRTAAPKKSLVDIDSDLSEDDDGLGDVSAMVKGVGSGAAASVTLFKQSPAKAKVPAKALKKTVAKPTQRKAINLDSEDEGESDDAGKQLKGNENMLISDSEEEPPTKPTSKKAAPVRSAAAKKAAPVKKAAPAKKAPTKPTTQARGKKVLDESDEEIDVEATLDQLLSSDEEMEDPEPKPVSRGRASRGAAKPVSYKIAPVDSEDDDDDDDASEDFDIDSE</sequence>
<evidence type="ECO:0000256" key="7">
    <source>
        <dbReference type="ARBA" id="ARBA00022723"/>
    </source>
</evidence>
<evidence type="ECO:0000256" key="14">
    <source>
        <dbReference type="ARBA" id="ARBA00053943"/>
    </source>
</evidence>
<dbReference type="Gene3D" id="3.30.565.10">
    <property type="entry name" value="Histidine kinase-like ATPase, C-terminal domain"/>
    <property type="match status" value="1"/>
</dbReference>
<dbReference type="SMART" id="SM00433">
    <property type="entry name" value="TOP2c"/>
    <property type="match status" value="1"/>
</dbReference>
<feature type="region of interest" description="Disordered" evidence="17">
    <location>
        <begin position="1565"/>
        <end position="1741"/>
    </location>
</feature>
<dbReference type="SUPFAM" id="SSF55874">
    <property type="entry name" value="ATPase domain of HSP90 chaperone/DNA topoisomerase II/histidine kinase"/>
    <property type="match status" value="1"/>
</dbReference>
<comment type="catalytic activity">
    <reaction evidence="1 15 16">
        <text>ATP-dependent breakage, passage and rejoining of double-stranded DNA.</text>
        <dbReference type="EC" id="5.6.2.2"/>
    </reaction>
</comment>
<dbReference type="Pfam" id="PF02518">
    <property type="entry name" value="HATPase_c"/>
    <property type="match status" value="1"/>
</dbReference>
<dbReference type="SMART" id="SM00434">
    <property type="entry name" value="TOP4c"/>
    <property type="match status" value="1"/>
</dbReference>
<dbReference type="CDD" id="cd16930">
    <property type="entry name" value="HATPase_TopII-like"/>
    <property type="match status" value="1"/>
</dbReference>
<dbReference type="InterPro" id="IPR013758">
    <property type="entry name" value="Topo_IIA_A/C_ab"/>
</dbReference>
<dbReference type="InterPro" id="IPR001154">
    <property type="entry name" value="TopoII_euk"/>
</dbReference>
<evidence type="ECO:0000256" key="11">
    <source>
        <dbReference type="ARBA" id="ARBA00023029"/>
    </source>
</evidence>
<feature type="region of interest" description="Disordered" evidence="17">
    <location>
        <begin position="1268"/>
        <end position="1377"/>
    </location>
</feature>
<feature type="compositionally biased region" description="Basic residues" evidence="17">
    <location>
        <begin position="1268"/>
        <end position="1278"/>
    </location>
</feature>
<dbReference type="GO" id="GO:0005524">
    <property type="term" value="F:ATP binding"/>
    <property type="evidence" value="ECO:0007669"/>
    <property type="project" value="UniProtKB-UniRule"/>
</dbReference>
<evidence type="ECO:0000256" key="9">
    <source>
        <dbReference type="ARBA" id="ARBA00022840"/>
    </source>
</evidence>
<comment type="cofactor">
    <cofactor evidence="3">
        <name>Mg(2+)</name>
        <dbReference type="ChEBI" id="CHEBI:18420"/>
    </cofactor>
</comment>
<feature type="compositionally biased region" description="Acidic residues" evidence="17">
    <location>
        <begin position="92"/>
        <end position="107"/>
    </location>
</feature>
<dbReference type="Gene3D" id="3.40.50.670">
    <property type="match status" value="1"/>
</dbReference>
<feature type="compositionally biased region" description="Basic and acidic residues" evidence="17">
    <location>
        <begin position="1313"/>
        <end position="1324"/>
    </location>
</feature>
<dbReference type="InterPro" id="IPR034157">
    <property type="entry name" value="TOPRIM_TopoII"/>
</dbReference>
<feature type="compositionally biased region" description="Acidic residues" evidence="17">
    <location>
        <begin position="1533"/>
        <end position="1543"/>
    </location>
</feature>
<feature type="domain" description="Topo IIA-type catalytic" evidence="19">
    <location>
        <begin position="793"/>
        <end position="1238"/>
    </location>
</feature>
<evidence type="ECO:0000256" key="16">
    <source>
        <dbReference type="RuleBase" id="RU362094"/>
    </source>
</evidence>
<comment type="similarity">
    <text evidence="4 16">Belongs to the type II topoisomerase family.</text>
</comment>
<keyword evidence="7" id="KW-0479">Metal-binding</keyword>
<evidence type="ECO:0000256" key="13">
    <source>
        <dbReference type="ARBA" id="ARBA00023235"/>
    </source>
</evidence>
<dbReference type="GO" id="GO:0006265">
    <property type="term" value="P:DNA topological change"/>
    <property type="evidence" value="ECO:0007669"/>
    <property type="project" value="UniProtKB-UniRule"/>
</dbReference>
<evidence type="ECO:0000256" key="6">
    <source>
        <dbReference type="ARBA" id="ARBA00019635"/>
    </source>
</evidence>
<dbReference type="FunFam" id="3.90.199.10:FF:000002">
    <property type="entry name" value="DNA topoisomerase 2"/>
    <property type="match status" value="1"/>
</dbReference>
<dbReference type="EMBL" id="ML119139">
    <property type="protein sequence ID" value="RPB10951.1"/>
    <property type="molecule type" value="Genomic_DNA"/>
</dbReference>
<dbReference type="FunCoup" id="A0A3N4KRG3">
    <property type="interactions" value="1162"/>
</dbReference>
<keyword evidence="11 15" id="KW-0799">Topoisomerase</keyword>
<dbReference type="InterPro" id="IPR013760">
    <property type="entry name" value="Topo_IIA-like_dom_sf"/>
</dbReference>
<dbReference type="InterPro" id="IPR006171">
    <property type="entry name" value="TOPRIM_dom"/>
</dbReference>
<dbReference type="CDD" id="cd03481">
    <property type="entry name" value="TopoIIA_Trans_ScTopoIIA"/>
    <property type="match status" value="1"/>
</dbReference>
<dbReference type="GO" id="GO:0003677">
    <property type="term" value="F:DNA binding"/>
    <property type="evidence" value="ECO:0007669"/>
    <property type="project" value="UniProtKB-UniRule"/>
</dbReference>
<dbReference type="SUPFAM" id="SSF56719">
    <property type="entry name" value="Type II DNA topoisomerase"/>
    <property type="match status" value="1"/>
</dbReference>
<dbReference type="FunFam" id="3.40.50.670:FF:000001">
    <property type="entry name" value="DNA topoisomerase 2"/>
    <property type="match status" value="2"/>
</dbReference>
<evidence type="ECO:0000256" key="15">
    <source>
        <dbReference type="PROSITE-ProRule" id="PRU01384"/>
    </source>
</evidence>
<dbReference type="InterPro" id="IPR013506">
    <property type="entry name" value="Topo_IIA_bsu_dom2"/>
</dbReference>
<evidence type="ECO:0000256" key="17">
    <source>
        <dbReference type="SAM" id="MobiDB-lite"/>
    </source>
</evidence>
<dbReference type="Pfam" id="PF01751">
    <property type="entry name" value="Toprim"/>
    <property type="match status" value="1"/>
</dbReference>
<evidence type="ECO:0000313" key="21">
    <source>
        <dbReference type="Proteomes" id="UP000277580"/>
    </source>
</evidence>
<dbReference type="Proteomes" id="UP000277580">
    <property type="component" value="Unassembled WGS sequence"/>
</dbReference>
<dbReference type="FunFam" id="3.30.230.10:FF:000008">
    <property type="entry name" value="DNA topoisomerase 2"/>
    <property type="match status" value="1"/>
</dbReference>
<dbReference type="Gene3D" id="3.30.230.10">
    <property type="match status" value="1"/>
</dbReference>
<dbReference type="SUPFAM" id="SSF54211">
    <property type="entry name" value="Ribosomal protein S5 domain 2-like"/>
    <property type="match status" value="1"/>
</dbReference>
<dbReference type="CDD" id="cd03365">
    <property type="entry name" value="TOPRIM_TopoIIA"/>
    <property type="match status" value="1"/>
</dbReference>
<dbReference type="PRINTS" id="PR00418">
    <property type="entry name" value="TPI2FAMILY"/>
</dbReference>
<dbReference type="PANTHER" id="PTHR10169">
    <property type="entry name" value="DNA TOPOISOMERASE/GYRASE"/>
    <property type="match status" value="1"/>
</dbReference>
<evidence type="ECO:0000259" key="19">
    <source>
        <dbReference type="PROSITE" id="PS52040"/>
    </source>
</evidence>